<feature type="domain" description="DNA replication checkpoint mediator MRC1" evidence="2">
    <location>
        <begin position="754"/>
        <end position="891"/>
    </location>
</feature>
<comment type="caution">
    <text evidence="3">The sequence shown here is derived from an EMBL/GenBank/DDBJ whole genome shotgun (WGS) entry which is preliminary data.</text>
</comment>
<evidence type="ECO:0000256" key="1">
    <source>
        <dbReference type="SAM" id="MobiDB-lite"/>
    </source>
</evidence>
<feature type="region of interest" description="Disordered" evidence="1">
    <location>
        <begin position="671"/>
        <end position="718"/>
    </location>
</feature>
<feature type="compositionally biased region" description="Basic and acidic residues" evidence="1">
    <location>
        <begin position="362"/>
        <end position="373"/>
    </location>
</feature>
<feature type="compositionally biased region" description="Polar residues" evidence="1">
    <location>
        <begin position="281"/>
        <end position="294"/>
    </location>
</feature>
<name>A0ABR2VQR6_9FUNG</name>
<dbReference type="EMBL" id="JASJQH010008250">
    <property type="protein sequence ID" value="KAK9694039.1"/>
    <property type="molecule type" value="Genomic_DNA"/>
</dbReference>
<feature type="compositionally biased region" description="Polar residues" evidence="1">
    <location>
        <begin position="435"/>
        <end position="453"/>
    </location>
</feature>
<feature type="compositionally biased region" description="Basic and acidic residues" evidence="1">
    <location>
        <begin position="341"/>
        <end position="352"/>
    </location>
</feature>
<feature type="compositionally biased region" description="Basic and acidic residues" evidence="1">
    <location>
        <begin position="535"/>
        <end position="550"/>
    </location>
</feature>
<feature type="region of interest" description="Disordered" evidence="1">
    <location>
        <begin position="325"/>
        <end position="378"/>
    </location>
</feature>
<evidence type="ECO:0000313" key="4">
    <source>
        <dbReference type="Proteomes" id="UP001479436"/>
    </source>
</evidence>
<feature type="compositionally biased region" description="Acidic residues" evidence="1">
    <location>
        <begin position="565"/>
        <end position="574"/>
    </location>
</feature>
<feature type="compositionally biased region" description="Acidic residues" evidence="1">
    <location>
        <begin position="524"/>
        <end position="533"/>
    </location>
</feature>
<feature type="compositionally biased region" description="Polar residues" evidence="1">
    <location>
        <begin position="606"/>
        <end position="615"/>
    </location>
</feature>
<gene>
    <name evidence="3" type="ORF">K7432_013609</name>
</gene>
<feature type="region of interest" description="Disordered" evidence="1">
    <location>
        <begin position="1"/>
        <end position="37"/>
    </location>
</feature>
<protein>
    <recommendedName>
        <fullName evidence="2">DNA replication checkpoint mediator MRC1 domain-containing protein</fullName>
    </recommendedName>
</protein>
<feature type="region of interest" description="Disordered" evidence="1">
    <location>
        <begin position="1085"/>
        <end position="1130"/>
    </location>
</feature>
<feature type="compositionally biased region" description="Polar residues" evidence="1">
    <location>
        <begin position="1105"/>
        <end position="1126"/>
    </location>
</feature>
<evidence type="ECO:0000313" key="3">
    <source>
        <dbReference type="EMBL" id="KAK9694039.1"/>
    </source>
</evidence>
<feature type="region of interest" description="Disordered" evidence="1">
    <location>
        <begin position="508"/>
        <end position="615"/>
    </location>
</feature>
<dbReference type="Pfam" id="PF09444">
    <property type="entry name" value="MRC1"/>
    <property type="match status" value="1"/>
</dbReference>
<feature type="region of interest" description="Disordered" evidence="1">
    <location>
        <begin position="84"/>
        <end position="117"/>
    </location>
</feature>
<dbReference type="Proteomes" id="UP001479436">
    <property type="component" value="Unassembled WGS sequence"/>
</dbReference>
<sequence length="1149" mass="127371">MVDETPQPRKRIGLLKRKDGTAASLSSSDNEEGGLFSKTSLGFSLGNTIDSDSDSDVSLPSTGNLKRLTGSLLSGSGRLNTSLFNRNTLGNHGLETPLTSKSDSDTDSDMEKKHSPSVVKEVVKKPKNLSKPGKAARILEMLGYESDDEVKSGNSVPLVLDVIPPLDESIPKQNPTINTNSSSDSSSEEESNDLKVKNIKTPRKTAGGLKSATKRDLLEMHKETERLIRQSGLAAPIPSPKAAPKRLNMSAFLQKFQKPVVEAVPEIEDTPNVISEEDSTSKSPPAVTSNITTTESQQIENILDSQIETIPPKVKIPNTLSGFLLKPLPNSPRNSTATTVDKGKQVERHSENEVDTTLSKPSIDKGKEKEHEQSTNTQLADPFVTKKSNIVVPSYQASDSDSELEIIENPKDLAIQGLLKVVQKRPRKSPVKPVCNSNTAAFTSPSRIRNGNTVTQRQLNRKLLNTIQSQSAKKRIEDIEKQLAKQYAPDKEVPDILSDEEGILLSGEDEEEYESGSEIQSGNEEQELSESEANEPSHDLEFTKPEKASIESDEAVNVQQRISVDEDNSSEDELPPLSSLRARSKPSMSNRVVIDDEDEESVAATLPTQPHNNGYNRIEQIDEEGFLISSLPKSQDSQECYEDSGFPTQYITEEGFLTLHAPTQETILCTPSQDSSSATQLVNSSLTSISQSPPHTWSRLQQGRSSESVENSIPENSKPMTEMDAFALLGQAATNEYNKSQEASLVTQLKPKMKTHSAFIDAEAEEEEDEFGVKIDDDEEEEESDEDIMIPTLDEDEEFDHQDIKELHLQQMKEKDRKDITNLMNDIATGGLRKRRRLGFDDGKGYDLDDEFSDDENLNRRSRLRLIKRRTNTDDFLDRIAKNPETAAFARAAVGKEDVDDPDPFDHVEDNAEDVFSMFRSNHSVSVEEIYSREISMEVDEMDDTVEEVNEEALHNSEARIYYEQVTTSSTSTSTSTKSVSFDFSQNDDFEGRDLSILRLIKNRGSALASSVEDPNDDTYESWMNPHKSGVSFLETNPDRAKRFVSMVNEDKILGEVVARKEFNHKNMAFRSASKTKIVSLKSSTKLTKGKAPERSTIKELAQPRGSSAIDSPTNYSTTSQPSRSELVTEPAAAPCPLLKVLSRYDSFQ</sequence>
<proteinExistence type="predicted"/>
<feature type="region of interest" description="Disordered" evidence="1">
    <location>
        <begin position="426"/>
        <end position="453"/>
    </location>
</feature>
<dbReference type="InterPro" id="IPR018564">
    <property type="entry name" value="Repl_chkpnt_MRC1_dom"/>
</dbReference>
<reference evidence="3 4" key="1">
    <citation type="submission" date="2023-04" db="EMBL/GenBank/DDBJ databases">
        <title>Genome of Basidiobolus ranarum AG-B5.</title>
        <authorList>
            <person name="Stajich J.E."/>
            <person name="Carter-House D."/>
            <person name="Gryganskyi A."/>
        </authorList>
    </citation>
    <scope>NUCLEOTIDE SEQUENCE [LARGE SCALE GENOMIC DNA]</scope>
    <source>
        <strain evidence="3 4">AG-B5</strain>
    </source>
</reference>
<feature type="region of interest" description="Disordered" evidence="1">
    <location>
        <begin position="274"/>
        <end position="294"/>
    </location>
</feature>
<organism evidence="3 4">
    <name type="scientific">Basidiobolus ranarum</name>
    <dbReference type="NCBI Taxonomy" id="34480"/>
    <lineage>
        <taxon>Eukaryota</taxon>
        <taxon>Fungi</taxon>
        <taxon>Fungi incertae sedis</taxon>
        <taxon>Zoopagomycota</taxon>
        <taxon>Entomophthoromycotina</taxon>
        <taxon>Basidiobolomycetes</taxon>
        <taxon>Basidiobolales</taxon>
        <taxon>Basidiobolaceae</taxon>
        <taxon>Basidiobolus</taxon>
    </lineage>
</organism>
<evidence type="ECO:0000259" key="2">
    <source>
        <dbReference type="Pfam" id="PF09444"/>
    </source>
</evidence>
<feature type="region of interest" description="Disordered" evidence="1">
    <location>
        <begin position="166"/>
        <end position="210"/>
    </location>
</feature>
<keyword evidence="4" id="KW-1185">Reference proteome</keyword>
<accession>A0ABR2VQR6</accession>